<dbReference type="Proteomes" id="UP001279734">
    <property type="component" value="Unassembled WGS sequence"/>
</dbReference>
<dbReference type="Pfam" id="PF00786">
    <property type="entry name" value="PBD"/>
    <property type="match status" value="1"/>
</dbReference>
<name>A0AAD3P8R1_NEPGR</name>
<comment type="caution">
    <text evidence="2">The sequence shown here is derived from an EMBL/GenBank/DDBJ whole genome shotgun (WGS) entry which is preliminary data.</text>
</comment>
<sequence length="175" mass="18897">MRDRMERFVILPFSLGCVSHASVAVVEHPPRRSGTKEEEDECLSGENMKHSSRLLALPKPNISTGVNRLVKSFKSLSQLFMYEDEMEELGMEMEIGCPTDVKHVGHIGWDGSSINDTASPTMAWDDLIAPALLSHLHPAGLSLEAASLAQFQLPAAAVAAVAEDVDTPSPTNATS</sequence>
<dbReference type="CDD" id="cd00132">
    <property type="entry name" value="CRIB"/>
    <property type="match status" value="1"/>
</dbReference>
<accession>A0AAD3P8R1</accession>
<gene>
    <name evidence="2" type="ORF">Nepgr_001773</name>
</gene>
<reference evidence="2" key="1">
    <citation type="submission" date="2023-05" db="EMBL/GenBank/DDBJ databases">
        <title>Nepenthes gracilis genome sequencing.</title>
        <authorList>
            <person name="Fukushima K."/>
        </authorList>
    </citation>
    <scope>NUCLEOTIDE SEQUENCE</scope>
    <source>
        <strain evidence="2">SING2019-196</strain>
    </source>
</reference>
<dbReference type="PANTHER" id="PTHR46931">
    <property type="entry name" value="CRIB DOMAIN-CONTAINING PROTEIN RIC2"/>
    <property type="match status" value="1"/>
</dbReference>
<organism evidence="2 3">
    <name type="scientific">Nepenthes gracilis</name>
    <name type="common">Slender pitcher plant</name>
    <dbReference type="NCBI Taxonomy" id="150966"/>
    <lineage>
        <taxon>Eukaryota</taxon>
        <taxon>Viridiplantae</taxon>
        <taxon>Streptophyta</taxon>
        <taxon>Embryophyta</taxon>
        <taxon>Tracheophyta</taxon>
        <taxon>Spermatophyta</taxon>
        <taxon>Magnoliopsida</taxon>
        <taxon>eudicotyledons</taxon>
        <taxon>Gunneridae</taxon>
        <taxon>Pentapetalae</taxon>
        <taxon>Caryophyllales</taxon>
        <taxon>Nepenthaceae</taxon>
        <taxon>Nepenthes</taxon>
    </lineage>
</organism>
<keyword evidence="3" id="KW-1185">Reference proteome</keyword>
<dbReference type="InterPro" id="IPR000095">
    <property type="entry name" value="CRIB_dom"/>
</dbReference>
<dbReference type="PROSITE" id="PS50108">
    <property type="entry name" value="CRIB"/>
    <property type="match status" value="1"/>
</dbReference>
<proteinExistence type="predicted"/>
<evidence type="ECO:0000313" key="2">
    <source>
        <dbReference type="EMBL" id="GMG99933.1"/>
    </source>
</evidence>
<protein>
    <recommendedName>
        <fullName evidence="1">CRIB domain-containing protein</fullName>
    </recommendedName>
</protein>
<dbReference type="InterPro" id="IPR044509">
    <property type="entry name" value="RIC2/4"/>
</dbReference>
<evidence type="ECO:0000313" key="3">
    <source>
        <dbReference type="Proteomes" id="UP001279734"/>
    </source>
</evidence>
<dbReference type="AlphaFoldDB" id="A0AAD3P8R1"/>
<dbReference type="Gene3D" id="3.90.810.10">
    <property type="entry name" value="CRIB domain"/>
    <property type="match status" value="1"/>
</dbReference>
<dbReference type="EMBL" id="BSYO01000001">
    <property type="protein sequence ID" value="GMG99933.1"/>
    <property type="molecule type" value="Genomic_DNA"/>
</dbReference>
<dbReference type="PANTHER" id="PTHR46931:SF14">
    <property type="entry name" value="CRIB DOMAIN-CONTAINING PROTEIN RIC2"/>
    <property type="match status" value="1"/>
</dbReference>
<feature type="domain" description="CRIB" evidence="1">
    <location>
        <begin position="95"/>
        <end position="108"/>
    </location>
</feature>
<evidence type="ECO:0000259" key="1">
    <source>
        <dbReference type="PROSITE" id="PS50108"/>
    </source>
</evidence>
<dbReference type="InterPro" id="IPR036936">
    <property type="entry name" value="CRIB_dom_sf"/>
</dbReference>